<evidence type="ECO:0000313" key="4">
    <source>
        <dbReference type="Proteomes" id="UP001065549"/>
    </source>
</evidence>
<reference evidence="3" key="1">
    <citation type="submission" date="2022-09" db="EMBL/GenBank/DDBJ databases">
        <title>Culturomic study of gut microbiota in children with autism spectrum disorder.</title>
        <authorList>
            <person name="Efimov B.A."/>
            <person name="Chaplin A.V."/>
            <person name="Sokolova S.R."/>
            <person name="Pikina A.P."/>
            <person name="Korzhanova M."/>
            <person name="Belova V."/>
            <person name="Korostin D."/>
        </authorList>
    </citation>
    <scope>NUCLEOTIDE SEQUENCE</scope>
    <source>
        <strain evidence="3">ASD5510</strain>
    </source>
</reference>
<sequence>MMQHEQAKEIAEKNKVYKKANRSRANYVGVGLVLFIYLFFFLSNQVLPQKMTEAGSVTKLGKEYDFAENRTVSLIRATYSEEQEMMEVLLHFTNKNYDNVNDYFYTLALSGTSTKGKMVEEVFNEDLFTVLRIKDLPKRYREATIYFAPKVVPVDAITDKLTGEIILNTHNVTKQHINLHKGRTDYLKERLNSMITYYEKVLQRQEAILEDLETRAAALTSENEEISENKAYMTEKEIRQREETVIDNEDQLMEVREQIKSENEKIKRTKAEIEQAKAKRDQLKP</sequence>
<gene>
    <name evidence="3" type="ORF">OBO34_11230</name>
</gene>
<proteinExistence type="predicted"/>
<organism evidence="3 4">
    <name type="scientific">Hominibacterium faecale</name>
    <dbReference type="NCBI Taxonomy" id="2839743"/>
    <lineage>
        <taxon>Bacteria</taxon>
        <taxon>Bacillati</taxon>
        <taxon>Bacillota</taxon>
        <taxon>Clostridia</taxon>
        <taxon>Peptostreptococcales</taxon>
        <taxon>Anaerovoracaceae</taxon>
        <taxon>Hominibacterium</taxon>
    </lineage>
</organism>
<dbReference type="AlphaFoldDB" id="A0A9J6QNF5"/>
<keyword evidence="2" id="KW-0812">Transmembrane</keyword>
<evidence type="ECO:0000256" key="1">
    <source>
        <dbReference type="SAM" id="Coils"/>
    </source>
</evidence>
<keyword evidence="2" id="KW-1133">Transmembrane helix</keyword>
<evidence type="ECO:0000256" key="2">
    <source>
        <dbReference type="SAM" id="Phobius"/>
    </source>
</evidence>
<dbReference type="EMBL" id="JAOSHN010000004">
    <property type="protein sequence ID" value="MCU7378928.1"/>
    <property type="molecule type" value="Genomic_DNA"/>
</dbReference>
<feature type="coiled-coil region" evidence="1">
    <location>
        <begin position="195"/>
        <end position="279"/>
    </location>
</feature>
<protein>
    <submittedName>
        <fullName evidence="3">Uncharacterized protein</fullName>
    </submittedName>
</protein>
<keyword evidence="2" id="KW-0472">Membrane</keyword>
<dbReference type="Proteomes" id="UP001065549">
    <property type="component" value="Unassembled WGS sequence"/>
</dbReference>
<dbReference type="RefSeq" id="WP_269478530.1">
    <property type="nucleotide sequence ID" value="NZ_JAOSHN010000004.1"/>
</dbReference>
<name>A0A9J6QNF5_9FIRM</name>
<keyword evidence="1" id="KW-0175">Coiled coil</keyword>
<keyword evidence="4" id="KW-1185">Reference proteome</keyword>
<feature type="transmembrane region" description="Helical" evidence="2">
    <location>
        <begin position="25"/>
        <end position="42"/>
    </location>
</feature>
<comment type="caution">
    <text evidence="3">The sequence shown here is derived from an EMBL/GenBank/DDBJ whole genome shotgun (WGS) entry which is preliminary data.</text>
</comment>
<accession>A0A9J6QNF5</accession>
<evidence type="ECO:0000313" key="3">
    <source>
        <dbReference type="EMBL" id="MCU7378928.1"/>
    </source>
</evidence>